<dbReference type="Pfam" id="PF00332">
    <property type="entry name" value="Glyco_hydro_17"/>
    <property type="match status" value="1"/>
</dbReference>
<dbReference type="Gene3D" id="3.20.20.80">
    <property type="entry name" value="Glycosidases"/>
    <property type="match status" value="1"/>
</dbReference>
<evidence type="ECO:0000256" key="4">
    <source>
        <dbReference type="RuleBase" id="RU004335"/>
    </source>
</evidence>
<accession>A0AAN8ZGH0</accession>
<dbReference type="InterPro" id="IPR017853">
    <property type="entry name" value="GH"/>
</dbReference>
<gene>
    <name evidence="6" type="ORF">RJ641_033872</name>
</gene>
<evidence type="ECO:0000256" key="1">
    <source>
        <dbReference type="ARBA" id="ARBA00008773"/>
    </source>
</evidence>
<protein>
    <submittedName>
        <fullName evidence="6">Glycoside hydrolase family 17</fullName>
    </submittedName>
</protein>
<evidence type="ECO:0000313" key="6">
    <source>
        <dbReference type="EMBL" id="KAK6936842.1"/>
    </source>
</evidence>
<keyword evidence="3 5" id="KW-0326">Glycosidase</keyword>
<comment type="caution">
    <text evidence="6">The sequence shown here is derived from an EMBL/GenBank/DDBJ whole genome shotgun (WGS) entry which is preliminary data.</text>
</comment>
<evidence type="ECO:0000256" key="3">
    <source>
        <dbReference type="ARBA" id="ARBA00023295"/>
    </source>
</evidence>
<dbReference type="PROSITE" id="PS00587">
    <property type="entry name" value="GLYCOSYL_HYDROL_F17"/>
    <property type="match status" value="1"/>
</dbReference>
<evidence type="ECO:0000256" key="2">
    <source>
        <dbReference type="ARBA" id="ARBA00022801"/>
    </source>
</evidence>
<comment type="similarity">
    <text evidence="1 4">Belongs to the glycosyl hydrolase 17 family.</text>
</comment>
<dbReference type="Proteomes" id="UP001370490">
    <property type="component" value="Unassembled WGS sequence"/>
</dbReference>
<sequence>MTHADVKAGVGVNWGFLGDNQSSPSQVVSLLQSRNIKQVRFFEPRADVLSALQGSGISVILGTRNEDLPSLASDPSFATQWVQTNVVPFASGLNFRCIAAGNEVIRSQLGTYLPMAMQNLDAALKAASLAVPVSTSVPLDILATSYPPSMGSFTDQASSIMTDIAKFLDTHGYPLLANVYPYFAYAGDQVNIRSDYALFTDPSPSVTDGNLHYSNLFDAMVDSLYAALEKVGSPNLEIVVSESGWPSDGNGEITTPQIAQTYDTNLISHVTSGNGTPRRPNKQIESYIFGLFNENQKPEGVEQHWGLFNPDMTEVYHVDFP</sequence>
<organism evidence="6 7">
    <name type="scientific">Dillenia turbinata</name>
    <dbReference type="NCBI Taxonomy" id="194707"/>
    <lineage>
        <taxon>Eukaryota</taxon>
        <taxon>Viridiplantae</taxon>
        <taxon>Streptophyta</taxon>
        <taxon>Embryophyta</taxon>
        <taxon>Tracheophyta</taxon>
        <taxon>Spermatophyta</taxon>
        <taxon>Magnoliopsida</taxon>
        <taxon>eudicotyledons</taxon>
        <taxon>Gunneridae</taxon>
        <taxon>Pentapetalae</taxon>
        <taxon>Dilleniales</taxon>
        <taxon>Dilleniaceae</taxon>
        <taxon>Dillenia</taxon>
    </lineage>
</organism>
<proteinExistence type="inferred from homology"/>
<dbReference type="PANTHER" id="PTHR32227">
    <property type="entry name" value="GLUCAN ENDO-1,3-BETA-GLUCOSIDASE BG1-RELATED-RELATED"/>
    <property type="match status" value="1"/>
</dbReference>
<dbReference type="GO" id="GO:0005975">
    <property type="term" value="P:carbohydrate metabolic process"/>
    <property type="evidence" value="ECO:0007669"/>
    <property type="project" value="InterPro"/>
</dbReference>
<name>A0AAN8ZGH0_9MAGN</name>
<dbReference type="InterPro" id="IPR000490">
    <property type="entry name" value="Glyco_hydro_17"/>
</dbReference>
<evidence type="ECO:0000256" key="5">
    <source>
        <dbReference type="RuleBase" id="RU004336"/>
    </source>
</evidence>
<keyword evidence="2 5" id="KW-0378">Hydrolase</keyword>
<dbReference type="GO" id="GO:0004553">
    <property type="term" value="F:hydrolase activity, hydrolyzing O-glycosyl compounds"/>
    <property type="evidence" value="ECO:0007669"/>
    <property type="project" value="InterPro"/>
</dbReference>
<dbReference type="EMBL" id="JBAMMX010000007">
    <property type="protein sequence ID" value="KAK6936842.1"/>
    <property type="molecule type" value="Genomic_DNA"/>
</dbReference>
<evidence type="ECO:0000313" key="7">
    <source>
        <dbReference type="Proteomes" id="UP001370490"/>
    </source>
</evidence>
<dbReference type="AlphaFoldDB" id="A0AAN8ZGH0"/>
<dbReference type="InterPro" id="IPR044965">
    <property type="entry name" value="Glyco_hydro_17_plant"/>
</dbReference>
<dbReference type="FunFam" id="3.20.20.80:FF:000010">
    <property type="entry name" value="glucan endo-1,3-beta-glucosidase, basic"/>
    <property type="match status" value="1"/>
</dbReference>
<dbReference type="SUPFAM" id="SSF51445">
    <property type="entry name" value="(Trans)glycosidases"/>
    <property type="match status" value="1"/>
</dbReference>
<keyword evidence="7" id="KW-1185">Reference proteome</keyword>
<reference evidence="6 7" key="1">
    <citation type="submission" date="2023-12" db="EMBL/GenBank/DDBJ databases">
        <title>A high-quality genome assembly for Dillenia turbinata (Dilleniales).</title>
        <authorList>
            <person name="Chanderbali A."/>
        </authorList>
    </citation>
    <scope>NUCLEOTIDE SEQUENCE [LARGE SCALE GENOMIC DNA]</scope>
    <source>
        <strain evidence="6">LSX21</strain>
        <tissue evidence="6">Leaf</tissue>
    </source>
</reference>